<sequence length="153" mass="17252">MEVPVISKKECASSTAHCDTTKEVTTPESTATQDQKSTNEFDYSSSVENSSQEEKITDSTTNTDDKENNVSHLDQTNPKIKLQDIKDEVIEDKMILEEINHHSESKETKEDIENELPQTGNKISYLFPLLGTSLCIVSISLLLLLKKRAHKKR</sequence>
<evidence type="ECO:0000256" key="4">
    <source>
        <dbReference type="ARBA" id="ARBA00023088"/>
    </source>
</evidence>
<gene>
    <name evidence="8" type="ORF">C683_0515</name>
</gene>
<dbReference type="InterPro" id="IPR019931">
    <property type="entry name" value="LPXTG_anchor"/>
</dbReference>
<keyword evidence="3" id="KW-0732">Signal</keyword>
<evidence type="ECO:0000256" key="3">
    <source>
        <dbReference type="ARBA" id="ARBA00022729"/>
    </source>
</evidence>
<dbReference type="NCBIfam" id="TIGR01167">
    <property type="entry name" value="LPXTG_anchor"/>
    <property type="match status" value="1"/>
</dbReference>
<dbReference type="AlphaFoldDB" id="K8Z9L1"/>
<feature type="compositionally biased region" description="Polar residues" evidence="5">
    <location>
        <begin position="12"/>
        <end position="50"/>
    </location>
</feature>
<feature type="domain" description="Gram-positive cocci surface proteins LPxTG" evidence="7">
    <location>
        <begin position="116"/>
        <end position="153"/>
    </location>
</feature>
<organism evidence="8 9">
    <name type="scientific">Catellicoccus marimammalium M35/04/3</name>
    <dbReference type="NCBI Taxonomy" id="1234409"/>
    <lineage>
        <taxon>Bacteria</taxon>
        <taxon>Bacillati</taxon>
        <taxon>Bacillota</taxon>
        <taxon>Bacilli</taxon>
        <taxon>Lactobacillales</taxon>
        <taxon>Enterococcaceae</taxon>
        <taxon>Catellicoccus</taxon>
    </lineage>
</organism>
<proteinExistence type="predicted"/>
<accession>K8Z9L1</accession>
<dbReference type="Pfam" id="PF00746">
    <property type="entry name" value="Gram_pos_anchor"/>
    <property type="match status" value="1"/>
</dbReference>
<dbReference type="PROSITE" id="PS50847">
    <property type="entry name" value="GRAM_POS_ANCHORING"/>
    <property type="match status" value="1"/>
</dbReference>
<keyword evidence="6" id="KW-0812">Transmembrane</keyword>
<protein>
    <recommendedName>
        <fullName evidence="7">Gram-positive cocci surface proteins LPxTG domain-containing protein</fullName>
    </recommendedName>
</protein>
<evidence type="ECO:0000259" key="7">
    <source>
        <dbReference type="PROSITE" id="PS50847"/>
    </source>
</evidence>
<keyword evidence="9" id="KW-1185">Reference proteome</keyword>
<evidence type="ECO:0000256" key="1">
    <source>
        <dbReference type="ARBA" id="ARBA00022512"/>
    </source>
</evidence>
<dbReference type="EMBL" id="AMYT01000011">
    <property type="protein sequence ID" value="EKU27734.1"/>
    <property type="molecule type" value="Genomic_DNA"/>
</dbReference>
<feature type="compositionally biased region" description="Basic and acidic residues" evidence="5">
    <location>
        <begin position="52"/>
        <end position="69"/>
    </location>
</feature>
<keyword evidence="6" id="KW-0472">Membrane</keyword>
<evidence type="ECO:0000313" key="8">
    <source>
        <dbReference type="EMBL" id="EKU27734.1"/>
    </source>
</evidence>
<evidence type="ECO:0000256" key="6">
    <source>
        <dbReference type="SAM" id="Phobius"/>
    </source>
</evidence>
<evidence type="ECO:0000256" key="2">
    <source>
        <dbReference type="ARBA" id="ARBA00022525"/>
    </source>
</evidence>
<keyword evidence="4" id="KW-0572">Peptidoglycan-anchor</keyword>
<reference evidence="8 9" key="1">
    <citation type="journal article" date="2013" name="Genome Announc.">
        <title>Draft Genome Sequence of Catellicoccus marimammalium, a Novel Species Commonly Found in Gull Feces.</title>
        <authorList>
            <person name="Weigand M.R."/>
            <person name="Ryu H."/>
            <person name="Bozcek L."/>
            <person name="Konstantinidis K.T."/>
            <person name="Santo Domingo J.W."/>
        </authorList>
    </citation>
    <scope>NUCLEOTIDE SEQUENCE [LARGE SCALE GENOMIC DNA]</scope>
    <source>
        <strain evidence="8 9">M35/04/3</strain>
    </source>
</reference>
<keyword evidence="1" id="KW-0134">Cell wall</keyword>
<evidence type="ECO:0000256" key="5">
    <source>
        <dbReference type="SAM" id="MobiDB-lite"/>
    </source>
</evidence>
<keyword evidence="6" id="KW-1133">Transmembrane helix</keyword>
<dbReference type="Proteomes" id="UP000016057">
    <property type="component" value="Unassembled WGS sequence"/>
</dbReference>
<keyword evidence="2" id="KW-0964">Secreted</keyword>
<feature type="region of interest" description="Disordered" evidence="5">
    <location>
        <begin position="1"/>
        <end position="78"/>
    </location>
</feature>
<feature type="transmembrane region" description="Helical" evidence="6">
    <location>
        <begin position="125"/>
        <end position="145"/>
    </location>
</feature>
<evidence type="ECO:0000313" key="9">
    <source>
        <dbReference type="Proteomes" id="UP000016057"/>
    </source>
</evidence>
<comment type="caution">
    <text evidence="8">The sequence shown here is derived from an EMBL/GenBank/DDBJ whole genome shotgun (WGS) entry which is preliminary data.</text>
</comment>
<name>K8Z9L1_9ENTE</name>